<name>A0A835HPI1_9MAGN</name>
<dbReference type="Proteomes" id="UP000631114">
    <property type="component" value="Unassembled WGS sequence"/>
</dbReference>
<feature type="compositionally biased region" description="Pro residues" evidence="1">
    <location>
        <begin position="18"/>
        <end position="29"/>
    </location>
</feature>
<reference evidence="2 3" key="1">
    <citation type="submission" date="2020-10" db="EMBL/GenBank/DDBJ databases">
        <title>The Coptis chinensis genome and diversification of protoberbering-type alkaloids.</title>
        <authorList>
            <person name="Wang B."/>
            <person name="Shu S."/>
            <person name="Song C."/>
            <person name="Liu Y."/>
        </authorList>
    </citation>
    <scope>NUCLEOTIDE SEQUENCE [LARGE SCALE GENOMIC DNA]</scope>
    <source>
        <strain evidence="2">HL-2020</strain>
        <tissue evidence="2">Leaf</tissue>
    </source>
</reference>
<dbReference type="AlphaFoldDB" id="A0A835HPI1"/>
<keyword evidence="3" id="KW-1185">Reference proteome</keyword>
<organism evidence="2 3">
    <name type="scientific">Coptis chinensis</name>
    <dbReference type="NCBI Taxonomy" id="261450"/>
    <lineage>
        <taxon>Eukaryota</taxon>
        <taxon>Viridiplantae</taxon>
        <taxon>Streptophyta</taxon>
        <taxon>Embryophyta</taxon>
        <taxon>Tracheophyta</taxon>
        <taxon>Spermatophyta</taxon>
        <taxon>Magnoliopsida</taxon>
        <taxon>Ranunculales</taxon>
        <taxon>Ranunculaceae</taxon>
        <taxon>Coptidoideae</taxon>
        <taxon>Coptis</taxon>
    </lineage>
</organism>
<sequence length="114" mass="12666">MNNPTANSLLQLQTIPPTNQPPKWKPPSHPSQKLNVDAAYLCDTQCFGIGFILRDSHGSFLAVGTRTQLCHFSGGCRMQRYPHGHTMGLSQTDLTSRDRDRCPCYSYILGESAL</sequence>
<protein>
    <submittedName>
        <fullName evidence="2">Uncharacterized protein</fullName>
    </submittedName>
</protein>
<evidence type="ECO:0000256" key="1">
    <source>
        <dbReference type="SAM" id="MobiDB-lite"/>
    </source>
</evidence>
<feature type="compositionally biased region" description="Polar residues" evidence="1">
    <location>
        <begin position="1"/>
        <end position="15"/>
    </location>
</feature>
<feature type="region of interest" description="Disordered" evidence="1">
    <location>
        <begin position="1"/>
        <end position="30"/>
    </location>
</feature>
<evidence type="ECO:0000313" key="3">
    <source>
        <dbReference type="Proteomes" id="UP000631114"/>
    </source>
</evidence>
<comment type="caution">
    <text evidence="2">The sequence shown here is derived from an EMBL/GenBank/DDBJ whole genome shotgun (WGS) entry which is preliminary data.</text>
</comment>
<proteinExistence type="predicted"/>
<evidence type="ECO:0000313" key="2">
    <source>
        <dbReference type="EMBL" id="KAF9601977.1"/>
    </source>
</evidence>
<accession>A0A835HPI1</accession>
<gene>
    <name evidence="2" type="ORF">IFM89_024523</name>
</gene>
<dbReference type="EMBL" id="JADFTS010000006">
    <property type="protein sequence ID" value="KAF9601977.1"/>
    <property type="molecule type" value="Genomic_DNA"/>
</dbReference>